<dbReference type="InterPro" id="IPR039422">
    <property type="entry name" value="MarR/SlyA-like"/>
</dbReference>
<dbReference type="GO" id="GO:0006950">
    <property type="term" value="P:response to stress"/>
    <property type="evidence" value="ECO:0007669"/>
    <property type="project" value="TreeGrafter"/>
</dbReference>
<dbReference type="SMART" id="SM00347">
    <property type="entry name" value="HTH_MARR"/>
    <property type="match status" value="1"/>
</dbReference>
<dbReference type="STRING" id="665126.ABB55_18580"/>
<dbReference type="PANTHER" id="PTHR33164">
    <property type="entry name" value="TRANSCRIPTIONAL REGULATOR, MARR FAMILY"/>
    <property type="match status" value="1"/>
</dbReference>
<dbReference type="Pfam" id="PF12802">
    <property type="entry name" value="MarR_2"/>
    <property type="match status" value="1"/>
</dbReference>
<dbReference type="InterPro" id="IPR036390">
    <property type="entry name" value="WH_DNA-bd_sf"/>
</dbReference>
<dbReference type="InterPro" id="IPR036388">
    <property type="entry name" value="WH-like_DNA-bd_sf"/>
</dbReference>
<feature type="region of interest" description="Disordered" evidence="1">
    <location>
        <begin position="1"/>
        <end position="28"/>
    </location>
</feature>
<evidence type="ECO:0000256" key="1">
    <source>
        <dbReference type="SAM" id="MobiDB-lite"/>
    </source>
</evidence>
<feature type="domain" description="HTH marR-type" evidence="2">
    <location>
        <begin position="32"/>
        <end position="164"/>
    </location>
</feature>
<sequence length="183" mass="18995">MSKRDPASPTAPEVPSAPEAPPAAGEGARGAAGHLGYLLRQAAHVFRQRVDQTLGEIGLTAPQFSVLTMLAAYPGHSNADLARLALLTPQTMSVIVANLTAAGLVVARPHPVHGRIRRLALTDAGRGALAAAKTRVYALEAALLGGLPDAEDAVIRRWLAAVAAGAERGPEAPPDPDRQHRPD</sequence>
<evidence type="ECO:0000313" key="3">
    <source>
        <dbReference type="EMBL" id="KPL53969.1"/>
    </source>
</evidence>
<dbReference type="SUPFAM" id="SSF46785">
    <property type="entry name" value="Winged helix' DNA-binding domain"/>
    <property type="match status" value="1"/>
</dbReference>
<keyword evidence="4" id="KW-1185">Reference proteome</keyword>
<reference evidence="3 4" key="2">
    <citation type="submission" date="2015-10" db="EMBL/GenBank/DDBJ databases">
        <title>Draft Genome Sequence of Prosthecomicrobium hirschii ATCC 27832.</title>
        <authorList>
            <person name="Daniel J."/>
            <person name="Givan S.A."/>
            <person name="Brun Y.V."/>
            <person name="Brown P.J."/>
        </authorList>
    </citation>
    <scope>NUCLEOTIDE SEQUENCE [LARGE SCALE GENOMIC DNA]</scope>
    <source>
        <strain evidence="3 4">16</strain>
    </source>
</reference>
<proteinExistence type="predicted"/>
<dbReference type="GO" id="GO:0003700">
    <property type="term" value="F:DNA-binding transcription factor activity"/>
    <property type="evidence" value="ECO:0007669"/>
    <property type="project" value="InterPro"/>
</dbReference>
<evidence type="ECO:0000259" key="2">
    <source>
        <dbReference type="PROSITE" id="PS50995"/>
    </source>
</evidence>
<dbReference type="AlphaFoldDB" id="A0A0N8GFC9"/>
<feature type="compositionally biased region" description="Low complexity" evidence="1">
    <location>
        <begin position="7"/>
        <end position="28"/>
    </location>
</feature>
<dbReference type="EMBL" id="LJYW01000001">
    <property type="protein sequence ID" value="KPL53969.1"/>
    <property type="molecule type" value="Genomic_DNA"/>
</dbReference>
<reference evidence="3 4" key="1">
    <citation type="submission" date="2015-09" db="EMBL/GenBank/DDBJ databases">
        <authorList>
            <consortium name="Swine Surveillance"/>
        </authorList>
    </citation>
    <scope>NUCLEOTIDE SEQUENCE [LARGE SCALE GENOMIC DNA]</scope>
    <source>
        <strain evidence="3 4">16</strain>
    </source>
</reference>
<evidence type="ECO:0000313" key="4">
    <source>
        <dbReference type="Proteomes" id="UP000048984"/>
    </source>
</evidence>
<gene>
    <name evidence="3" type="ORF">ABB55_18580</name>
</gene>
<dbReference type="RefSeq" id="WP_054360134.1">
    <property type="nucleotide sequence ID" value="NZ_LJYW01000001.1"/>
</dbReference>
<comment type="caution">
    <text evidence="3">The sequence shown here is derived from an EMBL/GenBank/DDBJ whole genome shotgun (WGS) entry which is preliminary data.</text>
</comment>
<protein>
    <submittedName>
        <fullName evidence="3">MarR family transcriptional regulator</fullName>
    </submittedName>
</protein>
<accession>A0A0N8GFC9</accession>
<dbReference type="Proteomes" id="UP000048984">
    <property type="component" value="Unassembled WGS sequence"/>
</dbReference>
<name>A0A0N8GFC9_9HYPH</name>
<dbReference type="InterPro" id="IPR000835">
    <property type="entry name" value="HTH_MarR-typ"/>
</dbReference>
<dbReference type="PANTHER" id="PTHR33164:SF43">
    <property type="entry name" value="HTH-TYPE TRANSCRIPTIONAL REPRESSOR YETL"/>
    <property type="match status" value="1"/>
</dbReference>
<dbReference type="PROSITE" id="PS50995">
    <property type="entry name" value="HTH_MARR_2"/>
    <property type="match status" value="1"/>
</dbReference>
<organism evidence="3 4">
    <name type="scientific">Prosthecodimorpha hirschii</name>
    <dbReference type="NCBI Taxonomy" id="665126"/>
    <lineage>
        <taxon>Bacteria</taxon>
        <taxon>Pseudomonadati</taxon>
        <taxon>Pseudomonadota</taxon>
        <taxon>Alphaproteobacteria</taxon>
        <taxon>Hyphomicrobiales</taxon>
        <taxon>Ancalomicrobiaceae</taxon>
        <taxon>Prosthecodimorpha</taxon>
    </lineage>
</organism>
<dbReference type="Gene3D" id="1.10.10.10">
    <property type="entry name" value="Winged helix-like DNA-binding domain superfamily/Winged helix DNA-binding domain"/>
    <property type="match status" value="1"/>
</dbReference>